<feature type="compositionally biased region" description="Polar residues" evidence="7">
    <location>
        <begin position="18"/>
        <end position="33"/>
    </location>
</feature>
<evidence type="ECO:0000259" key="10">
    <source>
        <dbReference type="PROSITE" id="PS51444"/>
    </source>
</evidence>
<feature type="region of interest" description="Disordered" evidence="7">
    <location>
        <begin position="1773"/>
        <end position="1845"/>
    </location>
</feature>
<feature type="compositionally biased region" description="Polar residues" evidence="7">
    <location>
        <begin position="877"/>
        <end position="888"/>
    </location>
</feature>
<dbReference type="InterPro" id="IPR011989">
    <property type="entry name" value="ARM-like"/>
</dbReference>
<keyword evidence="2" id="KW-0813">Transport</keyword>
<evidence type="ECO:0000256" key="3">
    <source>
        <dbReference type="ARBA" id="ARBA00022824"/>
    </source>
</evidence>
<dbReference type="GO" id="GO:0005783">
    <property type="term" value="C:endoplasmic reticulum"/>
    <property type="evidence" value="ECO:0007669"/>
    <property type="project" value="UniProtKB-SubCell"/>
</dbReference>
<dbReference type="Gene3D" id="1.25.10.10">
    <property type="entry name" value="Leucine-rich Repeat Variant"/>
    <property type="match status" value="1"/>
</dbReference>
<dbReference type="SMART" id="SM01140">
    <property type="entry name" value="Drf_GBD"/>
    <property type="match status" value="1"/>
</dbReference>
<dbReference type="GO" id="GO:0003779">
    <property type="term" value="F:actin binding"/>
    <property type="evidence" value="ECO:0007669"/>
    <property type="project" value="InterPro"/>
</dbReference>
<keyword evidence="3" id="KW-0256">Endoplasmic reticulum</keyword>
<feature type="compositionally biased region" description="Pro residues" evidence="7">
    <location>
        <begin position="2891"/>
        <end position="2905"/>
    </location>
</feature>
<dbReference type="CDD" id="cd09233">
    <property type="entry name" value="ACE1-Sec16-like"/>
    <property type="match status" value="1"/>
</dbReference>
<dbReference type="Gene3D" id="1.20.58.2220">
    <property type="entry name" value="Formin, FH2 domain"/>
    <property type="match status" value="1"/>
</dbReference>
<evidence type="ECO:0000259" key="8">
    <source>
        <dbReference type="PROSITE" id="PS51231"/>
    </source>
</evidence>
<sequence>MDLFSRGKSKGKKKTEVVIQTNIQPYANPSLSPKSPHPSDDYFVAGHKVDGSSTKGPQSSSIPSTDHDMTGVDLMTDTEVEDYFEKMLIRRGIHDTNARLNMTSFPVDKKRIMVAQDIQAETASPSTSRKDKKVEETKGPEYYVKKLSDTSKGINAKVVSHLAVGLRTMPLSWVRQFIDMSGLQVVTDLLTTNGANLSVEGDLLKCFKALLNNRIGAREALNHPQCVQEIVNCIISPSLQSRRLVCEVLVFMCYYEIPVGQDLVLKAMDKLRDNERGLGRFDAWLDQLENTLCGRGRMGSMVGASEDFKKMAAYGSPDNQLTEYVLYNIILVNAIINVVEDVEIRIHLRNQMTASGLERVLDKMKELSDEHIDRQIREFKALAENDQDELMDMYHDHVLNDKDDPREIFEYILTSIEGTRAYDFFLSCLQHLLLVNNEESNLKSRYFQIIDNLVAQVVLDHKGLAGDFTADYNTTVQHLLDRFADQDQLKTTLEDLKELQVHYTEIERERDVLRSQLSHEGDALEVVQLREKTASLEDLLRMSRHTISTLQKKLRDLQSEYDANLEQAGKQFDEFYKFIDEDGSNLEGNVVISRKDLATAFGRIRAQESLEGHHKKDSDIIARKSPVESDQNKYKSIAAGLSEDFKSQLARQFGSSNGLGEFVLPGTMPLMGSAVRRSNNRKRQVPSSEIQEEDQKDFARENSSANGVPRETSTVGEGKDALSKEPAYEVTGMLSATDKSAKYALNSNMPPVEHTGLSTKIGIADTVDHSGKDSKVTAIHQANILEKTGSATAIYQIKTCENPTQQGYNSLSERVDTMASEVIDANIHHNRSNIPISSNTLISNEISSTQLPPPPPPPPPPQSSTLSPTKPFFSGESAVTINQQQVSSPVPPPPPPPPLLIPGNVLLPAPTASSNASTAPPPPPPHPSIGIPPPPPPGAPSAPNALILRKQIKHLPTVKTRQLQWQKLNANYIQSTIWKKATLEEKEVALENMFDAEGVFKRMEEIFAQKVIATKKLAKKEKRQEICIIDPRKAYNISIAVLAKYKNISFKEFKRKLLAVDERFCTEVLLKNLLMNAPSHDEMGKLSVFMKTASEEDLECLSKSDSFCAEIMTIDRFKERLTHMLFVTTFHERISQLGKNMTNVMDASTSLKDSEAFIDLLNIILMVGNFLNGTNFQGGAFGIRIGSINKLVDTRASTNDTTLLHFLCTMVEEKFPTISQSLVKDLELCGEACRVTIQDLIKDYNELRVGLQTLIHELECNYGPDYEAEEGDNFAVVMYKFRDRAIEKFDLLEVRYTSMDVAYKDVVSYFGEDPSNMKPDEFFGIFQTFLSSWKKAKGDIELQRKKKEQAEKSKQYQEQRKALLKNRLDIKDGPSDNQEDKDIMDNLLEKLRSGEMGTAQQRRSRRMSMRERRKTKTESMVVKAEDLLRHIQNDEEAPPLPKSRSGSKRVANFDKMKKLASLAEQENRSSTTNKMTSRSEETKGSIPFGEPVANDPFSQLQQPSSKESPSKNVADASVLFNDNNDSADFFSNQPSNASTNFFNQQQAVTPESFFDHLGRTSSAKSQEYVSQQPTSLIQAYEPSYTYDQQAPEQNQWQQFDPNVHYYYDEQNVVHYYDPNTNQEYDMSQYGYDYQYDAQYYSQEGYNSNAYASVAGQDQSTQQATVNHYQPDALALAQQQYTSSAQEGYDPNLYAANPTGNHQIQEQQQYSSVQEDYNPNLYSSDPAVVPVDNQSQQQQHNPIQKTFDASLYAANPVDIQQPQEMQQYTSIQDNYNPNMYTANPTDNQQSNYQQQEQHAAIQDSYDPNVYAANPMDNHQSDYQNQQPSQQQQQSYSSVQDNYDPNMYTANLESVPVDSQQRHQSDEQQHAAVQESFDSGLYDPNQVVNTLADNQQQSDYHQNQEQQQQQQQQQESSEPKTFAATPAIVSVDKQQADYQQHYNADVYNSENYTTNVFDQQDTVFEDLQSSKDAQVDQNIVSQNSHFTVSSLNENNDTANAAVFDVSSDEPATTDNTMYASQDLNHKEVSQSNYNPELYSIDHKSKTKQEEKGIQLQQEQVEDNQVSPDDVMYFNYQDQTYSPNGFNTHPISPDQQELRTDTPTALVDLNGAPFVEPTVHQGPESQFAEIQLAPASSYISNDATTVPSTTETSQPDLVAYSSGTEQVKSEQSDYPNVEQLNAYEPLTGDSQFEEVQFSQLYKPAETTARAISPNPLPNRVTSPFGSSPFSSTTKPPERILSPPSSLNYGRPSLDHASPRSSLDRSFTDRVASPALPLIPCPDPQCEGENKPKAKFCCECGRPLAGLSRSNTPFSRTATPFAMSEAVQQRNPMDDKKEAMIASLKNFVGHSVLFDTSITVEQKKAALISYVEGRINEFSNEDSKCLLWKIVKLLIEEDGVLGESKQLDDSIVSLLGSAKESDESGLLDQLEGFLLKGDREGACQFAMDHDMWDHALIISREGDLYKQVVSRFMDRALFSSSAQWMPQTSEDKKYLRILYSLFSGTDMVTQLVRNTVEENSSVSKETLKDWKVALSLILANRTNGDQAAIHGLGNALKQCELVDESCICYILSPETSVLSGLDASITDASYTDLDLFYIAELYDFAIKDGNTPSLQTFKFIHAWWLADLGFEQESQAYCESIINAIGSNDHSMFIERFKQVSHPLLESTSENIASLLNKSTFDKLIDTIENKFKVNNYGGYSTSNNYYSNQTPFSYGQDAAPEQSQDTANQNAYDYGYSYGKSYTPAADTSYTPAVDTNYTPAANTSYQPVHTTTATSYSPVDTAYQSSGATNAYQNDDDDLGFGNSSTKKNRSTSEQQPSDESEKKETAPKEEPKKEQEKSSGWGLFSLFSRKETHSTDEKKPVKANLGQESSFYYDEEQKRWVNKLNDTKPVAATPPPPPKAMTPQPQPSATMSPPSNSLGPNPSSVPPRVNSAPISSPLSSSAPPAASNTPPIGNNRRAGTSGRKPMRSRYVDVFNSQK</sequence>
<feature type="compositionally biased region" description="Low complexity" evidence="7">
    <location>
        <begin position="1895"/>
        <end position="1914"/>
    </location>
</feature>
<feature type="coiled-coil region" evidence="6">
    <location>
        <begin position="540"/>
        <end position="567"/>
    </location>
</feature>
<feature type="domain" description="DAD" evidence="8">
    <location>
        <begin position="1375"/>
        <end position="1409"/>
    </location>
</feature>
<feature type="region of interest" description="Disordered" evidence="7">
    <location>
        <begin position="2205"/>
        <end position="2263"/>
    </location>
</feature>
<evidence type="ECO:0000256" key="1">
    <source>
        <dbReference type="ARBA" id="ARBA00004240"/>
    </source>
</evidence>
<comment type="caution">
    <text evidence="11">The sequence shown here is derived from an EMBL/GenBank/DDBJ whole genome shotgun (WGS) entry which is preliminary data.</text>
</comment>
<feature type="compositionally biased region" description="Low complexity" evidence="7">
    <location>
        <begin position="1787"/>
        <end position="1796"/>
    </location>
</feature>
<dbReference type="InterPro" id="IPR010473">
    <property type="entry name" value="GTPase-bd"/>
</dbReference>
<dbReference type="InterPro" id="IPR014768">
    <property type="entry name" value="GBD/FH3_dom"/>
</dbReference>
<feature type="compositionally biased region" description="Basic residues" evidence="7">
    <location>
        <begin position="1402"/>
        <end position="1415"/>
    </location>
</feature>
<dbReference type="GO" id="GO:0015629">
    <property type="term" value="C:actin cytoskeleton"/>
    <property type="evidence" value="ECO:0007669"/>
    <property type="project" value="UniProtKB-ARBA"/>
</dbReference>
<evidence type="ECO:0000256" key="7">
    <source>
        <dbReference type="SAM" id="MobiDB-lite"/>
    </source>
</evidence>
<feature type="compositionally biased region" description="Pro residues" evidence="7">
    <location>
        <begin position="919"/>
        <end position="940"/>
    </location>
</feature>
<dbReference type="InterPro" id="IPR024298">
    <property type="entry name" value="Sec16_Sec23-bd"/>
</dbReference>
<organism evidence="11 12">
    <name type="scientific">Rhizopus oryzae</name>
    <name type="common">Mucormycosis agent</name>
    <name type="synonym">Rhizopus arrhizus var. delemar</name>
    <dbReference type="NCBI Taxonomy" id="64495"/>
    <lineage>
        <taxon>Eukaryota</taxon>
        <taxon>Fungi</taxon>
        <taxon>Fungi incertae sedis</taxon>
        <taxon>Mucoromycota</taxon>
        <taxon>Mucoromycotina</taxon>
        <taxon>Mucoromycetes</taxon>
        <taxon>Mucorales</taxon>
        <taxon>Mucorineae</taxon>
        <taxon>Rhizopodaceae</taxon>
        <taxon>Rhizopus</taxon>
    </lineage>
</organism>
<protein>
    <recommendedName>
        <fullName evidence="13">Actin-binding FH2</fullName>
    </recommendedName>
</protein>
<feature type="compositionally biased region" description="Low complexity" evidence="7">
    <location>
        <begin position="1819"/>
        <end position="1842"/>
    </location>
</feature>
<feature type="compositionally biased region" description="Pro residues" evidence="7">
    <location>
        <begin position="851"/>
        <end position="862"/>
    </location>
</feature>
<feature type="region of interest" description="Disordered" evidence="7">
    <location>
        <begin position="1"/>
        <end position="71"/>
    </location>
</feature>
<comment type="subcellular location">
    <subcellularLocation>
        <location evidence="1">Endoplasmic reticulum</location>
    </subcellularLocation>
</comment>
<dbReference type="SUPFAM" id="SSF101447">
    <property type="entry name" value="Formin homology 2 domain (FH2 domain)"/>
    <property type="match status" value="1"/>
</dbReference>
<dbReference type="InterPro" id="IPR010472">
    <property type="entry name" value="FH3_dom"/>
</dbReference>
<keyword evidence="4" id="KW-0931">ER-Golgi transport</keyword>
<dbReference type="PROSITE" id="PS51232">
    <property type="entry name" value="GBD_FH3"/>
    <property type="match status" value="1"/>
</dbReference>
<feature type="compositionally biased region" description="Basic and acidic residues" evidence="7">
    <location>
        <begin position="1423"/>
        <end position="1433"/>
    </location>
</feature>
<comment type="similarity">
    <text evidence="5">Belongs to the formin homology family. BNI1 subfamily.</text>
</comment>
<dbReference type="GO" id="GO:0051016">
    <property type="term" value="P:barbed-end actin filament capping"/>
    <property type="evidence" value="ECO:0007669"/>
    <property type="project" value="TreeGrafter"/>
</dbReference>
<feature type="compositionally biased region" description="Polar residues" evidence="7">
    <location>
        <begin position="2800"/>
        <end position="2816"/>
    </location>
</feature>
<dbReference type="Pfam" id="PF02181">
    <property type="entry name" value="FH2"/>
    <property type="match status" value="1"/>
</dbReference>
<dbReference type="InterPro" id="IPR042201">
    <property type="entry name" value="FH2_Formin_sf"/>
</dbReference>
<feature type="compositionally biased region" description="Basic and acidic residues" evidence="7">
    <location>
        <begin position="2818"/>
        <end position="2836"/>
    </location>
</feature>
<dbReference type="GO" id="GO:0032153">
    <property type="term" value="C:cell division site"/>
    <property type="evidence" value="ECO:0007669"/>
    <property type="project" value="UniProtKB-ARBA"/>
</dbReference>
<dbReference type="SUPFAM" id="SSF48371">
    <property type="entry name" value="ARM repeat"/>
    <property type="match status" value="1"/>
</dbReference>
<dbReference type="GO" id="GO:0051017">
    <property type="term" value="P:actin filament bundle assembly"/>
    <property type="evidence" value="ECO:0007669"/>
    <property type="project" value="TreeGrafter"/>
</dbReference>
<dbReference type="InterPro" id="IPR015425">
    <property type="entry name" value="FH2_Formin"/>
</dbReference>
<accession>A0A9P6YF97</accession>
<dbReference type="PANTHER" id="PTHR47102">
    <property type="entry name" value="PROTEIN BNI1"/>
    <property type="match status" value="1"/>
</dbReference>
<dbReference type="Gene3D" id="6.10.30.50">
    <property type="match status" value="1"/>
</dbReference>
<dbReference type="GO" id="GO:0016192">
    <property type="term" value="P:vesicle-mediated transport"/>
    <property type="evidence" value="ECO:0007669"/>
    <property type="project" value="UniProtKB-KW"/>
</dbReference>
<dbReference type="Proteomes" id="UP000717996">
    <property type="component" value="Unassembled WGS sequence"/>
</dbReference>
<evidence type="ECO:0000256" key="5">
    <source>
        <dbReference type="ARBA" id="ARBA00037935"/>
    </source>
</evidence>
<reference evidence="11" key="1">
    <citation type="journal article" date="2020" name="Microb. Genom.">
        <title>Genetic diversity of clinical and environmental Mucorales isolates obtained from an investigation of mucormycosis cases among solid organ transplant recipients.</title>
        <authorList>
            <person name="Nguyen M.H."/>
            <person name="Kaul D."/>
            <person name="Muto C."/>
            <person name="Cheng S.J."/>
            <person name="Richter R.A."/>
            <person name="Bruno V.M."/>
            <person name="Liu G."/>
            <person name="Beyhan S."/>
            <person name="Sundermann A.J."/>
            <person name="Mounaud S."/>
            <person name="Pasculle A.W."/>
            <person name="Nierman W.C."/>
            <person name="Driscoll E."/>
            <person name="Cumbie R."/>
            <person name="Clancy C.J."/>
            <person name="Dupont C.L."/>
        </authorList>
    </citation>
    <scope>NUCLEOTIDE SEQUENCE</scope>
    <source>
        <strain evidence="11">GL16</strain>
    </source>
</reference>
<feature type="compositionally biased region" description="Pro residues" evidence="7">
    <location>
        <begin position="889"/>
        <end position="900"/>
    </location>
</feature>
<feature type="coiled-coil region" evidence="6">
    <location>
        <begin position="489"/>
        <end position="516"/>
    </location>
</feature>
<dbReference type="GO" id="GO:0005938">
    <property type="term" value="C:cell cortex"/>
    <property type="evidence" value="ECO:0007669"/>
    <property type="project" value="UniProtKB-ARBA"/>
</dbReference>
<dbReference type="Pfam" id="PF06371">
    <property type="entry name" value="Drf_GBD"/>
    <property type="match status" value="1"/>
</dbReference>
<evidence type="ECO:0000259" key="9">
    <source>
        <dbReference type="PROSITE" id="PS51232"/>
    </source>
</evidence>
<feature type="region of interest" description="Disordered" evidence="7">
    <location>
        <begin position="1388"/>
        <end position="1512"/>
    </location>
</feature>
<feature type="compositionally biased region" description="Polar residues" evidence="7">
    <location>
        <begin position="701"/>
        <end position="715"/>
    </location>
</feature>
<evidence type="ECO:0000256" key="6">
    <source>
        <dbReference type="SAM" id="Coils"/>
    </source>
</evidence>
<feature type="compositionally biased region" description="Low complexity" evidence="7">
    <location>
        <begin position="901"/>
        <end position="918"/>
    </location>
</feature>
<proteinExistence type="inferred from homology"/>
<dbReference type="InterPro" id="IPR051661">
    <property type="entry name" value="Actin_filament_regulator"/>
</dbReference>
<dbReference type="PANTHER" id="PTHR47102:SF2">
    <property type="entry name" value="PROTEIN BNI1"/>
    <property type="match status" value="1"/>
</dbReference>
<feature type="compositionally biased region" description="Polar residues" evidence="7">
    <location>
        <begin position="1496"/>
        <end position="1511"/>
    </location>
</feature>
<feature type="domain" description="FH2" evidence="10">
    <location>
        <begin position="950"/>
        <end position="1359"/>
    </location>
</feature>
<feature type="compositionally biased region" description="Polar residues" evidence="7">
    <location>
        <begin position="51"/>
        <end position="64"/>
    </location>
</feature>
<dbReference type="Gene3D" id="1.10.238.150">
    <property type="entry name" value="Formin, FH3 diaphanous domain"/>
    <property type="match status" value="1"/>
</dbReference>
<evidence type="ECO:0000256" key="4">
    <source>
        <dbReference type="ARBA" id="ARBA00022892"/>
    </source>
</evidence>
<feature type="compositionally biased region" description="Polar residues" evidence="7">
    <location>
        <begin position="1773"/>
        <end position="1786"/>
    </location>
</feature>
<evidence type="ECO:0000313" key="12">
    <source>
        <dbReference type="Proteomes" id="UP000717996"/>
    </source>
</evidence>
<name>A0A9P6YF97_RHIOR</name>
<dbReference type="PROSITE" id="PS51444">
    <property type="entry name" value="FH2"/>
    <property type="match status" value="1"/>
</dbReference>
<dbReference type="Pfam" id="PF06367">
    <property type="entry name" value="Drf_FH3"/>
    <property type="match status" value="1"/>
</dbReference>
<feature type="coiled-coil region" evidence="6">
    <location>
        <begin position="1340"/>
        <end position="1367"/>
    </location>
</feature>
<dbReference type="EMBL" id="JAANIT010000509">
    <property type="protein sequence ID" value="KAG1547011.1"/>
    <property type="molecule type" value="Genomic_DNA"/>
</dbReference>
<dbReference type="Gene3D" id="1.25.40.1030">
    <property type="match status" value="1"/>
</dbReference>
<dbReference type="InterPro" id="IPR016024">
    <property type="entry name" value="ARM-type_fold"/>
</dbReference>
<feature type="domain" description="GBD/FH3" evidence="9">
    <location>
        <begin position="72"/>
        <end position="465"/>
    </location>
</feature>
<feature type="region of interest" description="Disordered" evidence="7">
    <location>
        <begin position="845"/>
        <end position="943"/>
    </location>
</feature>
<evidence type="ECO:0000256" key="2">
    <source>
        <dbReference type="ARBA" id="ARBA00022448"/>
    </source>
</evidence>
<dbReference type="PROSITE" id="PS51231">
    <property type="entry name" value="DAD"/>
    <property type="match status" value="1"/>
</dbReference>
<evidence type="ECO:0000313" key="11">
    <source>
        <dbReference type="EMBL" id="KAG1547011.1"/>
    </source>
</evidence>
<feature type="region of interest" description="Disordered" evidence="7">
    <location>
        <begin position="2784"/>
        <end position="2977"/>
    </location>
</feature>
<feature type="region of interest" description="Disordered" evidence="7">
    <location>
        <begin position="1895"/>
        <end position="1920"/>
    </location>
</feature>
<feature type="compositionally biased region" description="Low complexity" evidence="7">
    <location>
        <begin position="2218"/>
        <end position="2231"/>
    </location>
</feature>
<feature type="compositionally biased region" description="Basic and acidic residues" evidence="7">
    <location>
        <begin position="717"/>
        <end position="726"/>
    </location>
</feature>
<dbReference type="GO" id="GO:0043332">
    <property type="term" value="C:mating projection tip"/>
    <property type="evidence" value="ECO:0007669"/>
    <property type="project" value="TreeGrafter"/>
</dbReference>
<dbReference type="GO" id="GO:0031267">
    <property type="term" value="F:small GTPase binding"/>
    <property type="evidence" value="ECO:0007669"/>
    <property type="project" value="InterPro"/>
</dbReference>
<dbReference type="Gene3D" id="1.20.58.630">
    <property type="match status" value="1"/>
</dbReference>
<gene>
    <name evidence="11" type="ORF">G6F51_004527</name>
</gene>
<feature type="region of interest" description="Disordered" evidence="7">
    <location>
        <begin position="673"/>
        <end position="726"/>
    </location>
</feature>
<dbReference type="SMART" id="SM00498">
    <property type="entry name" value="FH2"/>
    <property type="match status" value="1"/>
</dbReference>
<evidence type="ECO:0008006" key="13">
    <source>
        <dbReference type="Google" id="ProtNLM"/>
    </source>
</evidence>
<keyword evidence="6" id="KW-0175">Coiled coil</keyword>
<dbReference type="Pfam" id="PF12931">
    <property type="entry name" value="TPR_Sec16"/>
    <property type="match status" value="1"/>
</dbReference>
<feature type="compositionally biased region" description="Basic and acidic residues" evidence="7">
    <location>
        <begin position="2249"/>
        <end position="2263"/>
    </location>
</feature>
<feature type="compositionally biased region" description="Basic and acidic residues" evidence="7">
    <location>
        <begin position="2847"/>
        <end position="2859"/>
    </location>
</feature>
<feature type="compositionally biased region" description="Low complexity" evidence="7">
    <location>
        <begin position="2911"/>
        <end position="2946"/>
    </location>
</feature>
<dbReference type="InterPro" id="IPR014767">
    <property type="entry name" value="DAD_dom"/>
</dbReference>
<dbReference type="GO" id="GO:1903475">
    <property type="term" value="P:mitotic actomyosin contractile ring assembly"/>
    <property type="evidence" value="ECO:0007669"/>
    <property type="project" value="TreeGrafter"/>
</dbReference>
<dbReference type="SMART" id="SM01139">
    <property type="entry name" value="Drf_FH3"/>
    <property type="match status" value="1"/>
</dbReference>